<evidence type="ECO:0000259" key="1">
    <source>
        <dbReference type="Pfam" id="PF01433"/>
    </source>
</evidence>
<dbReference type="SUPFAM" id="SSF55486">
    <property type="entry name" value="Metalloproteases ('zincins'), catalytic domain"/>
    <property type="match status" value="1"/>
</dbReference>
<organism evidence="2 3">
    <name type="scientific">Thermococcus litoralis (strain ATCC 51850 / DSM 5473 / JCM 8560 / NS-C)</name>
    <dbReference type="NCBI Taxonomy" id="523849"/>
    <lineage>
        <taxon>Archaea</taxon>
        <taxon>Methanobacteriati</taxon>
        <taxon>Methanobacteriota</taxon>
        <taxon>Thermococci</taxon>
        <taxon>Thermococcales</taxon>
        <taxon>Thermococcaceae</taxon>
        <taxon>Thermococcus</taxon>
    </lineage>
</organism>
<dbReference type="EMBL" id="CP006670">
    <property type="protein sequence ID" value="EHR77627.1"/>
    <property type="molecule type" value="Genomic_DNA"/>
</dbReference>
<dbReference type="Gene3D" id="1.10.390.10">
    <property type="entry name" value="Neutral Protease Domain 2"/>
    <property type="match status" value="1"/>
</dbReference>
<dbReference type="GO" id="GO:0008270">
    <property type="term" value="F:zinc ion binding"/>
    <property type="evidence" value="ECO:0007669"/>
    <property type="project" value="InterPro"/>
</dbReference>
<evidence type="ECO:0000313" key="2">
    <source>
        <dbReference type="EMBL" id="EHR77627.1"/>
    </source>
</evidence>
<dbReference type="KEGG" id="tlt:OCC_12621"/>
<gene>
    <name evidence="2" type="ORF">OCC_12621</name>
</gene>
<dbReference type="InterPro" id="IPR014782">
    <property type="entry name" value="Peptidase_M1_dom"/>
</dbReference>
<dbReference type="PaxDb" id="523849-OCC_12621"/>
<feature type="domain" description="Peptidase M1 membrane alanine aminopeptidase" evidence="1">
    <location>
        <begin position="509"/>
        <end position="652"/>
    </location>
</feature>
<dbReference type="HOGENOM" id="CLU_414839_0_0_2"/>
<keyword evidence="3" id="KW-1185">Reference proteome</keyword>
<accession>H3ZQZ7</accession>
<name>H3ZQZ7_THELN</name>
<evidence type="ECO:0000313" key="3">
    <source>
        <dbReference type="Proteomes" id="UP000015502"/>
    </source>
</evidence>
<sequence length="661" mass="76194">MDRVIACGLVFILITATFGCISYLHSTTTVQQKDTAIPVQTLENASLINVAVYKDWLHNSTQYFEIYYPKEVYENPVLQSKLNMLILGADSTYESYSKIFGTEPQKAKIYLYPSKEELENITEKNTLWFVDYQKREIHIALIEETGMYLSFEIVPALLEFAAGKTLPDALAIGFGVLDFKIPMSLQEKTTKYVSINQLNSLNLRENYNETLYTEAGDLLRYIADTHGPQVLIKVLKGGNIPEIDDGKFREFLNAEDRETSNIGKTFITLDISMQKKKFEGVVSYNNVTSQLYIYFRRVPRINIKEIKVNGENVDFIQSFALIIPMKDFKNGSIEIKYSGDYSKIEKIAPKRGYIEGQIKEEIAFLRGTFLRPMLNSVELFKAIEVKAKTDKGTVIAPGELISSGGTFIWRISFPRGFTGVIPIFAGEFKKMELMNGYLTVYYMGIDDETAERYANLTAEILDFGVKYFGKPGYEKVKVVYPNEMSISSLMLDTLAYSHNPIRYKYGYTYEIAHWWVPGTVTFDTNMSQFWFNLAFPWYYSLKYAQNISQESYRELRNYGISKYHKTTNYGEKDIPLVEVWKVWRTDINLYYAVGAYRGALVLEKLEEHTSREIFFQSLREFFEKYRFKEGDLNDFVAVLEKNSGKPVKELFQNLTTSTGLP</sequence>
<dbReference type="InterPro" id="IPR027268">
    <property type="entry name" value="Peptidase_M4/M1_CTD_sf"/>
</dbReference>
<dbReference type="OrthoDB" id="100105at2157"/>
<dbReference type="AlphaFoldDB" id="H3ZQZ7"/>
<protein>
    <recommendedName>
        <fullName evidence="1">Peptidase M1 membrane alanine aminopeptidase domain-containing protein</fullName>
    </recommendedName>
</protein>
<dbReference type="GO" id="GO:0008237">
    <property type="term" value="F:metallopeptidase activity"/>
    <property type="evidence" value="ECO:0007669"/>
    <property type="project" value="InterPro"/>
</dbReference>
<dbReference type="PROSITE" id="PS51257">
    <property type="entry name" value="PROKAR_LIPOPROTEIN"/>
    <property type="match status" value="1"/>
</dbReference>
<dbReference type="STRING" id="523849.OCC_12621"/>
<dbReference type="Proteomes" id="UP000015502">
    <property type="component" value="Chromosome"/>
</dbReference>
<reference evidence="2 3" key="1">
    <citation type="journal article" date="2012" name="J. Bacteriol.">
        <title>Genome sequence of the model hyperthermophilic archaeon Thermococcus litoralis NS-C.</title>
        <authorList>
            <person name="Gardner A.F."/>
            <person name="Kumar S."/>
            <person name="Perler F.B."/>
        </authorList>
    </citation>
    <scope>NUCLEOTIDE SEQUENCE [LARGE SCALE GENOMIC DNA]</scope>
    <source>
        <strain evidence="3">ATCC 51850 / DSM 5473 / JCM 8560 / NS-C</strain>
    </source>
</reference>
<proteinExistence type="predicted"/>
<dbReference type="Pfam" id="PF01433">
    <property type="entry name" value="Peptidase_M1"/>
    <property type="match status" value="1"/>
</dbReference>